<feature type="non-terminal residue" evidence="2">
    <location>
        <position position="1"/>
    </location>
</feature>
<dbReference type="EMBL" id="VTPC01052426">
    <property type="protein sequence ID" value="KAF2890444.1"/>
    <property type="molecule type" value="Genomic_DNA"/>
</dbReference>
<proteinExistence type="predicted"/>
<dbReference type="OrthoDB" id="6779946at2759"/>
<evidence type="ECO:0000313" key="2">
    <source>
        <dbReference type="EMBL" id="KAF2890444.1"/>
    </source>
</evidence>
<name>A0A8K0G8U6_IGNLU</name>
<organism evidence="2 3">
    <name type="scientific">Ignelater luminosus</name>
    <name type="common">Cucubano</name>
    <name type="synonym">Pyrophorus luminosus</name>
    <dbReference type="NCBI Taxonomy" id="2038154"/>
    <lineage>
        <taxon>Eukaryota</taxon>
        <taxon>Metazoa</taxon>
        <taxon>Ecdysozoa</taxon>
        <taxon>Arthropoda</taxon>
        <taxon>Hexapoda</taxon>
        <taxon>Insecta</taxon>
        <taxon>Pterygota</taxon>
        <taxon>Neoptera</taxon>
        <taxon>Endopterygota</taxon>
        <taxon>Coleoptera</taxon>
        <taxon>Polyphaga</taxon>
        <taxon>Elateriformia</taxon>
        <taxon>Elateroidea</taxon>
        <taxon>Elateridae</taxon>
        <taxon>Agrypninae</taxon>
        <taxon>Pyrophorini</taxon>
        <taxon>Ignelater</taxon>
    </lineage>
</organism>
<dbReference type="AlphaFoldDB" id="A0A8K0G8U6"/>
<reference evidence="2" key="1">
    <citation type="submission" date="2019-08" db="EMBL/GenBank/DDBJ databases">
        <title>The genome of the North American firefly Photinus pyralis.</title>
        <authorList>
            <consortium name="Photinus pyralis genome working group"/>
            <person name="Fallon T.R."/>
            <person name="Sander Lower S.E."/>
            <person name="Weng J.-K."/>
        </authorList>
    </citation>
    <scope>NUCLEOTIDE SEQUENCE</scope>
    <source>
        <strain evidence="2">TRF0915ILg1</strain>
        <tissue evidence="2">Whole body</tissue>
    </source>
</reference>
<feature type="coiled-coil region" evidence="1">
    <location>
        <begin position="70"/>
        <end position="115"/>
    </location>
</feature>
<keyword evidence="3" id="KW-1185">Reference proteome</keyword>
<evidence type="ECO:0000256" key="1">
    <source>
        <dbReference type="SAM" id="Coils"/>
    </source>
</evidence>
<sequence>TDKKKTVKGSENPHIKKEYIFSKEAKRQKDHQYKKREVQQLLSRKDYQKIEPSKHSDNNMKELILIERMNNNMIKGFQEMKEEIKKKEEKWEKEKADLEKKIENLEAKIVIGNKERRQAIVIELDNWEDKIKIMAQKNKLRSTTVYIENDLTMKKRKIQYKILQTATTEKNKGSQARIAYKELIVGNEEYEWIDDLLQAPRENAKSKN</sequence>
<accession>A0A8K0G8U6</accession>
<protein>
    <submittedName>
        <fullName evidence="2">Uncharacterized protein</fullName>
    </submittedName>
</protein>
<dbReference type="Proteomes" id="UP000801492">
    <property type="component" value="Unassembled WGS sequence"/>
</dbReference>
<keyword evidence="1" id="KW-0175">Coiled coil</keyword>
<gene>
    <name evidence="2" type="ORF">ILUMI_15729</name>
</gene>
<evidence type="ECO:0000313" key="3">
    <source>
        <dbReference type="Proteomes" id="UP000801492"/>
    </source>
</evidence>
<comment type="caution">
    <text evidence="2">The sequence shown here is derived from an EMBL/GenBank/DDBJ whole genome shotgun (WGS) entry which is preliminary data.</text>
</comment>